<gene>
    <name evidence="1" type="ORF">MNV_60087</name>
</gene>
<evidence type="ECO:0000313" key="1">
    <source>
        <dbReference type="EMBL" id="SNQ62206.1"/>
    </source>
</evidence>
<dbReference type="SUPFAM" id="SSF50475">
    <property type="entry name" value="FMN-binding split barrel"/>
    <property type="match status" value="1"/>
</dbReference>
<dbReference type="EMBL" id="FZMP01000207">
    <property type="protein sequence ID" value="SNQ62206.1"/>
    <property type="molecule type" value="Genomic_DNA"/>
</dbReference>
<sequence>MEIVKIPNMKKVEYDRLISEEYVSRIVFKGEKYPYVAPFLYIFDGNYMYFFSTKYGKKIEYFKQNPYVSVEVEKFSRDLSNYAFVTLSGRLVEVKDSGEKKAIRDNFVRMIEDKKLSKNIMVALGHSPDDPIETIGSEERNLIWKLVDVKKITGFKDGT</sequence>
<evidence type="ECO:0008006" key="3">
    <source>
        <dbReference type="Google" id="ProtNLM"/>
    </source>
</evidence>
<dbReference type="InterPro" id="IPR012349">
    <property type="entry name" value="Split_barrel_FMN-bd"/>
</dbReference>
<reference evidence="2" key="1">
    <citation type="submission" date="2017-06" db="EMBL/GenBank/DDBJ databases">
        <authorList>
            <person name="Cremers G."/>
        </authorList>
    </citation>
    <scope>NUCLEOTIDE SEQUENCE [LARGE SCALE GENOMIC DNA]</scope>
</reference>
<organism evidence="1 2">
    <name type="scientific">Candidatus Methanoperedens nitratireducens</name>
    <dbReference type="NCBI Taxonomy" id="1392998"/>
    <lineage>
        <taxon>Archaea</taxon>
        <taxon>Methanobacteriati</taxon>
        <taxon>Methanobacteriota</taxon>
        <taxon>Stenosarchaea group</taxon>
        <taxon>Methanomicrobia</taxon>
        <taxon>Methanosarcinales</taxon>
        <taxon>ANME-2 cluster</taxon>
        <taxon>Candidatus Methanoperedentaceae</taxon>
        <taxon>Candidatus Methanoperedens</taxon>
    </lineage>
</organism>
<protein>
    <recommendedName>
        <fullName evidence="3">Flavin-nucleotide-binding protein</fullName>
    </recommendedName>
</protein>
<dbReference type="Gene3D" id="2.30.110.10">
    <property type="entry name" value="Electron Transport, Fmn-binding Protein, Chain A"/>
    <property type="match status" value="1"/>
</dbReference>
<dbReference type="Pfam" id="PF12900">
    <property type="entry name" value="Pyridox_ox_2"/>
    <property type="match status" value="1"/>
</dbReference>
<proteinExistence type="predicted"/>
<evidence type="ECO:0000313" key="2">
    <source>
        <dbReference type="Proteomes" id="UP000218615"/>
    </source>
</evidence>
<dbReference type="InterPro" id="IPR024747">
    <property type="entry name" value="Pyridox_Oxase-rel"/>
</dbReference>
<name>A0A284VSF1_9EURY</name>
<dbReference type="RefSeq" id="WP_096206805.1">
    <property type="nucleotide sequence ID" value="NZ_FZMP01000207.1"/>
</dbReference>
<dbReference type="Proteomes" id="UP000218615">
    <property type="component" value="Unassembled WGS sequence"/>
</dbReference>
<dbReference type="OrthoDB" id="953at2157"/>
<keyword evidence="2" id="KW-1185">Reference proteome</keyword>
<dbReference type="AlphaFoldDB" id="A0A284VSF1"/>
<accession>A0A284VSF1</accession>